<gene>
    <name evidence="7" type="ORF">E5162_05435</name>
</gene>
<evidence type="ECO:0000256" key="3">
    <source>
        <dbReference type="ARBA" id="ARBA00022989"/>
    </source>
</evidence>
<evidence type="ECO:0000313" key="7">
    <source>
        <dbReference type="EMBL" id="TGY94714.1"/>
    </source>
</evidence>
<evidence type="ECO:0000256" key="1">
    <source>
        <dbReference type="ARBA" id="ARBA00004141"/>
    </source>
</evidence>
<evidence type="ECO:0000256" key="4">
    <source>
        <dbReference type="ARBA" id="ARBA00023136"/>
    </source>
</evidence>
<keyword evidence="2 6" id="KW-0812">Transmembrane</keyword>
<dbReference type="PANTHER" id="PTHR36926:SF1">
    <property type="entry name" value="COLICIN V PRODUCTION PROTEIN"/>
    <property type="match status" value="1"/>
</dbReference>
<dbReference type="PANTHER" id="PTHR36926">
    <property type="entry name" value="COLICIN V PRODUCTION PROTEIN"/>
    <property type="match status" value="1"/>
</dbReference>
<evidence type="ECO:0000256" key="2">
    <source>
        <dbReference type="ARBA" id="ARBA00022692"/>
    </source>
</evidence>
<comment type="subcellular location">
    <subcellularLocation>
        <location evidence="1">Membrane</location>
        <topology evidence="1">Multi-pass membrane protein</topology>
    </subcellularLocation>
</comment>
<sequence length="191" mass="20374">MDSLAGFDLVALLVLFISGVMALMRGFVREALTVTAFVGAALAALWCQPVIGAVMREFINSAVIANLLAMAIVFLVVYLAISFVTSSLKRNVKDGEDVSAIDRTLGFAFGVVRGLLLLGLVVLVFKNTLPGAQPAWLQGAQVYPLAEATADLLQSLAPEGTWAEGAADRPREDLDDDPIGRLIERSNEDPN</sequence>
<reference evidence="7 8" key="1">
    <citation type="journal article" date="2013" name="Int. J. Syst. Evol. Microbiol.">
        <title>Marinicauda pacifica gen. nov., sp. nov., a prosthecate alphaproteobacterium of the family Hyphomonadaceae isolated from deep seawater.</title>
        <authorList>
            <person name="Zhang X.Y."/>
            <person name="Li G.W."/>
            <person name="Wang C.S."/>
            <person name="Zhang Y.J."/>
            <person name="Xu X.W."/>
            <person name="Li H."/>
            <person name="Liu A."/>
            <person name="Liu C."/>
            <person name="Xie B.B."/>
            <person name="Qin Q.L."/>
            <person name="Xu Z."/>
            <person name="Chen X.L."/>
            <person name="Zhou B.C."/>
            <person name="Zhang Y.Z."/>
        </authorList>
    </citation>
    <scope>NUCLEOTIDE SEQUENCE [LARGE SCALE GENOMIC DNA]</scope>
    <source>
        <strain evidence="7 8">P-1 km-3</strain>
    </source>
</reference>
<feature type="compositionally biased region" description="Basic and acidic residues" evidence="5">
    <location>
        <begin position="166"/>
        <end position="191"/>
    </location>
</feature>
<evidence type="ECO:0000256" key="6">
    <source>
        <dbReference type="SAM" id="Phobius"/>
    </source>
</evidence>
<feature type="transmembrane region" description="Helical" evidence="6">
    <location>
        <begin position="63"/>
        <end position="84"/>
    </location>
</feature>
<dbReference type="EMBL" id="SRXV01000001">
    <property type="protein sequence ID" value="TGY94714.1"/>
    <property type="molecule type" value="Genomic_DNA"/>
</dbReference>
<dbReference type="GO" id="GO:0009403">
    <property type="term" value="P:toxin biosynthetic process"/>
    <property type="evidence" value="ECO:0007669"/>
    <property type="project" value="InterPro"/>
</dbReference>
<dbReference type="GO" id="GO:0016020">
    <property type="term" value="C:membrane"/>
    <property type="evidence" value="ECO:0007669"/>
    <property type="project" value="UniProtKB-SubCell"/>
</dbReference>
<keyword evidence="8" id="KW-1185">Reference proteome</keyword>
<feature type="transmembrane region" description="Helical" evidence="6">
    <location>
        <begin position="31"/>
        <end position="51"/>
    </location>
</feature>
<feature type="transmembrane region" description="Helical" evidence="6">
    <location>
        <begin position="105"/>
        <end position="125"/>
    </location>
</feature>
<protein>
    <submittedName>
        <fullName evidence="7">CvpA family protein</fullName>
    </submittedName>
</protein>
<dbReference type="OrthoDB" id="7628958at2"/>
<keyword evidence="4 6" id="KW-0472">Membrane</keyword>
<dbReference type="RefSeq" id="WP_135943911.1">
    <property type="nucleotide sequence ID" value="NZ_BMEI01000001.1"/>
</dbReference>
<dbReference type="Proteomes" id="UP000305451">
    <property type="component" value="Unassembled WGS sequence"/>
</dbReference>
<organism evidence="7 8">
    <name type="scientific">Marinicauda pacifica</name>
    <dbReference type="NCBI Taxonomy" id="1133559"/>
    <lineage>
        <taxon>Bacteria</taxon>
        <taxon>Pseudomonadati</taxon>
        <taxon>Pseudomonadota</taxon>
        <taxon>Alphaproteobacteria</taxon>
        <taxon>Maricaulales</taxon>
        <taxon>Maricaulaceae</taxon>
        <taxon>Marinicauda</taxon>
    </lineage>
</organism>
<feature type="transmembrane region" description="Helical" evidence="6">
    <location>
        <begin position="6"/>
        <end position="24"/>
    </location>
</feature>
<keyword evidence="3 6" id="KW-1133">Transmembrane helix</keyword>
<dbReference type="InterPro" id="IPR052719">
    <property type="entry name" value="CvpA-like"/>
</dbReference>
<comment type="caution">
    <text evidence="7">The sequence shown here is derived from an EMBL/GenBank/DDBJ whole genome shotgun (WGS) entry which is preliminary data.</text>
</comment>
<evidence type="ECO:0000313" key="8">
    <source>
        <dbReference type="Proteomes" id="UP000305451"/>
    </source>
</evidence>
<evidence type="ECO:0000256" key="5">
    <source>
        <dbReference type="SAM" id="MobiDB-lite"/>
    </source>
</evidence>
<proteinExistence type="predicted"/>
<accession>A0A4S2HF49</accession>
<dbReference type="InterPro" id="IPR003825">
    <property type="entry name" value="Colicin-V_CvpA"/>
</dbReference>
<dbReference type="Pfam" id="PF02674">
    <property type="entry name" value="Colicin_V"/>
    <property type="match status" value="1"/>
</dbReference>
<name>A0A4S2HF49_9PROT</name>
<feature type="region of interest" description="Disordered" evidence="5">
    <location>
        <begin position="162"/>
        <end position="191"/>
    </location>
</feature>
<dbReference type="AlphaFoldDB" id="A0A4S2HF49"/>